<keyword evidence="6 7" id="KW-0676">Redox-active center</keyword>
<evidence type="ECO:0000256" key="6">
    <source>
        <dbReference type="ARBA" id="ARBA00023284"/>
    </source>
</evidence>
<feature type="domain" description="Glutaredoxin" evidence="8">
    <location>
        <begin position="9"/>
        <end position="68"/>
    </location>
</feature>
<accession>A0ABQ1F9A0</accession>
<evidence type="ECO:0000313" key="9">
    <source>
        <dbReference type="EMBL" id="GGA03718.1"/>
    </source>
</evidence>
<evidence type="ECO:0000259" key="8">
    <source>
        <dbReference type="Pfam" id="PF00462"/>
    </source>
</evidence>
<protein>
    <recommendedName>
        <fullName evidence="7">Glutaredoxin</fullName>
    </recommendedName>
</protein>
<organism evidence="9 10">
    <name type="scientific">Blastomonas marina</name>
    <dbReference type="NCBI Taxonomy" id="1867408"/>
    <lineage>
        <taxon>Bacteria</taxon>
        <taxon>Pseudomonadati</taxon>
        <taxon>Pseudomonadota</taxon>
        <taxon>Alphaproteobacteria</taxon>
        <taxon>Sphingomonadales</taxon>
        <taxon>Sphingomonadaceae</taxon>
        <taxon>Blastomonas</taxon>
    </lineage>
</organism>
<dbReference type="PRINTS" id="PR00160">
    <property type="entry name" value="GLUTAREDOXIN"/>
</dbReference>
<dbReference type="SUPFAM" id="SSF52833">
    <property type="entry name" value="Thioredoxin-like"/>
    <property type="match status" value="1"/>
</dbReference>
<keyword evidence="4 7" id="KW-0249">Electron transport</keyword>
<dbReference type="Proteomes" id="UP000603317">
    <property type="component" value="Unassembled WGS sequence"/>
</dbReference>
<dbReference type="Pfam" id="PF00462">
    <property type="entry name" value="Glutaredoxin"/>
    <property type="match status" value="1"/>
</dbReference>
<dbReference type="CDD" id="cd03418">
    <property type="entry name" value="GRX_GRXb_1_3_like"/>
    <property type="match status" value="1"/>
</dbReference>
<keyword evidence="3 7" id="KW-0813">Transport</keyword>
<evidence type="ECO:0000256" key="1">
    <source>
        <dbReference type="ARBA" id="ARBA00002549"/>
    </source>
</evidence>
<sequence>MADNPQPKVEMYVKWGCPYCIRAKSVFDRKGVEVTEYEIAGNEERRAEMVERAPGSRTVPQIFIDDRAIGGSDDLARIDAEGKLDELLGL</sequence>
<dbReference type="InterPro" id="IPR011900">
    <property type="entry name" value="GRX_bact"/>
</dbReference>
<dbReference type="PROSITE" id="PS00195">
    <property type="entry name" value="GLUTAREDOXIN_1"/>
    <property type="match status" value="1"/>
</dbReference>
<dbReference type="EMBL" id="BMID01000001">
    <property type="protein sequence ID" value="GGA03718.1"/>
    <property type="molecule type" value="Genomic_DNA"/>
</dbReference>
<dbReference type="InterPro" id="IPR002109">
    <property type="entry name" value="Glutaredoxin"/>
</dbReference>
<dbReference type="PROSITE" id="PS51354">
    <property type="entry name" value="GLUTAREDOXIN_2"/>
    <property type="match status" value="1"/>
</dbReference>
<dbReference type="PANTHER" id="PTHR45694">
    <property type="entry name" value="GLUTAREDOXIN 2"/>
    <property type="match status" value="1"/>
</dbReference>
<dbReference type="InterPro" id="IPR011767">
    <property type="entry name" value="GLR_AS"/>
</dbReference>
<comment type="caution">
    <text evidence="9">The sequence shown here is derived from an EMBL/GenBank/DDBJ whole genome shotgun (WGS) entry which is preliminary data.</text>
</comment>
<evidence type="ECO:0000256" key="7">
    <source>
        <dbReference type="RuleBase" id="RU364065"/>
    </source>
</evidence>
<dbReference type="PANTHER" id="PTHR45694:SF18">
    <property type="entry name" value="GLUTAREDOXIN-1-RELATED"/>
    <property type="match status" value="1"/>
</dbReference>
<dbReference type="Gene3D" id="3.40.30.10">
    <property type="entry name" value="Glutaredoxin"/>
    <property type="match status" value="1"/>
</dbReference>
<keyword evidence="10" id="KW-1185">Reference proteome</keyword>
<gene>
    <name evidence="9" type="ORF">GCM10010923_10790</name>
</gene>
<keyword evidence="5" id="KW-1015">Disulfide bond</keyword>
<evidence type="ECO:0000256" key="4">
    <source>
        <dbReference type="ARBA" id="ARBA00022982"/>
    </source>
</evidence>
<evidence type="ECO:0000256" key="2">
    <source>
        <dbReference type="ARBA" id="ARBA00007787"/>
    </source>
</evidence>
<dbReference type="RefSeq" id="WP_188641728.1">
    <property type="nucleotide sequence ID" value="NZ_BMID01000001.1"/>
</dbReference>
<evidence type="ECO:0000256" key="5">
    <source>
        <dbReference type="ARBA" id="ARBA00023157"/>
    </source>
</evidence>
<comment type="function">
    <text evidence="1 7">Has a glutathione-disulfide oxidoreductase activity in the presence of NADPH and glutathione reductase. Reduces low molecular weight disulfides and proteins.</text>
</comment>
<dbReference type="InterPro" id="IPR036249">
    <property type="entry name" value="Thioredoxin-like_sf"/>
</dbReference>
<keyword evidence="7" id="KW-0963">Cytoplasm</keyword>
<proteinExistence type="inferred from homology"/>
<evidence type="ECO:0000256" key="3">
    <source>
        <dbReference type="ARBA" id="ARBA00022448"/>
    </source>
</evidence>
<name>A0ABQ1F9A0_9SPHN</name>
<comment type="similarity">
    <text evidence="2 7">Belongs to the glutaredoxin family.</text>
</comment>
<reference evidence="10" key="1">
    <citation type="journal article" date="2019" name="Int. J. Syst. Evol. Microbiol.">
        <title>The Global Catalogue of Microorganisms (GCM) 10K type strain sequencing project: providing services to taxonomists for standard genome sequencing and annotation.</title>
        <authorList>
            <consortium name="The Broad Institute Genomics Platform"/>
            <consortium name="The Broad Institute Genome Sequencing Center for Infectious Disease"/>
            <person name="Wu L."/>
            <person name="Ma J."/>
        </authorList>
    </citation>
    <scope>NUCLEOTIDE SEQUENCE [LARGE SCALE GENOMIC DNA]</scope>
    <source>
        <strain evidence="10">CGMCC 1.15297</strain>
    </source>
</reference>
<dbReference type="NCBIfam" id="TIGR02181">
    <property type="entry name" value="GRX_bact"/>
    <property type="match status" value="1"/>
</dbReference>
<evidence type="ECO:0000313" key="10">
    <source>
        <dbReference type="Proteomes" id="UP000603317"/>
    </source>
</evidence>
<dbReference type="InterPro" id="IPR014025">
    <property type="entry name" value="Glutaredoxin_subgr"/>
</dbReference>